<organism evidence="1 2">
    <name type="scientific">Datura stramonium</name>
    <name type="common">Jimsonweed</name>
    <name type="synonym">Common thornapple</name>
    <dbReference type="NCBI Taxonomy" id="4076"/>
    <lineage>
        <taxon>Eukaryota</taxon>
        <taxon>Viridiplantae</taxon>
        <taxon>Streptophyta</taxon>
        <taxon>Embryophyta</taxon>
        <taxon>Tracheophyta</taxon>
        <taxon>Spermatophyta</taxon>
        <taxon>Magnoliopsida</taxon>
        <taxon>eudicotyledons</taxon>
        <taxon>Gunneridae</taxon>
        <taxon>Pentapetalae</taxon>
        <taxon>asterids</taxon>
        <taxon>lamiids</taxon>
        <taxon>Solanales</taxon>
        <taxon>Solanaceae</taxon>
        <taxon>Solanoideae</taxon>
        <taxon>Datureae</taxon>
        <taxon>Datura</taxon>
    </lineage>
</organism>
<dbReference type="Proteomes" id="UP000823775">
    <property type="component" value="Unassembled WGS sequence"/>
</dbReference>
<sequence length="113" mass="12987">MEDQFQNPTRKFVLCYRSCLVHRLSPLTSLICHHGKELQMASLLLSQAINVSPETFLLLQSGNRKESGKLLHQKSFICKAMPTCGDLEDKVHAKEALPLRNQTKRTLYQHRQL</sequence>
<accession>A0ABS8TMD7</accession>
<evidence type="ECO:0000313" key="1">
    <source>
        <dbReference type="EMBL" id="MCD7472069.1"/>
    </source>
</evidence>
<comment type="caution">
    <text evidence="1">The sequence shown here is derived from an EMBL/GenBank/DDBJ whole genome shotgun (WGS) entry which is preliminary data.</text>
</comment>
<dbReference type="EMBL" id="JACEIK010001768">
    <property type="protein sequence ID" value="MCD7472069.1"/>
    <property type="molecule type" value="Genomic_DNA"/>
</dbReference>
<protein>
    <submittedName>
        <fullName evidence="1">Uncharacterized protein</fullName>
    </submittedName>
</protein>
<reference evidence="1 2" key="1">
    <citation type="journal article" date="2021" name="BMC Genomics">
        <title>Datura genome reveals duplications of psychoactive alkaloid biosynthetic genes and high mutation rate following tissue culture.</title>
        <authorList>
            <person name="Rajewski A."/>
            <person name="Carter-House D."/>
            <person name="Stajich J."/>
            <person name="Litt A."/>
        </authorList>
    </citation>
    <scope>NUCLEOTIDE SEQUENCE [LARGE SCALE GENOMIC DNA]</scope>
    <source>
        <strain evidence="1">AR-01</strain>
    </source>
</reference>
<name>A0ABS8TMD7_DATST</name>
<evidence type="ECO:0000313" key="2">
    <source>
        <dbReference type="Proteomes" id="UP000823775"/>
    </source>
</evidence>
<gene>
    <name evidence="1" type="ORF">HAX54_012957</name>
</gene>
<keyword evidence="2" id="KW-1185">Reference proteome</keyword>
<proteinExistence type="predicted"/>